<dbReference type="Proteomes" id="UP001595648">
    <property type="component" value="Unassembled WGS sequence"/>
</dbReference>
<comment type="caution">
    <text evidence="3">The sequence shown here is derived from an EMBL/GenBank/DDBJ whole genome shotgun (WGS) entry which is preliminary data.</text>
</comment>
<evidence type="ECO:0000259" key="2">
    <source>
        <dbReference type="Pfam" id="PF13635"/>
    </source>
</evidence>
<feature type="domain" description="DUF4143" evidence="2">
    <location>
        <begin position="31"/>
        <end position="164"/>
    </location>
</feature>
<feature type="region of interest" description="Disordered" evidence="1">
    <location>
        <begin position="1"/>
        <end position="29"/>
    </location>
</feature>
<protein>
    <submittedName>
        <fullName evidence="3">DUF4143 domain-containing protein</fullName>
    </submittedName>
</protein>
<sequence>MAAGFPPHLSGARHPPPRSAHSGRDAAPLLDNAGHHQAGLLYAAEFARALGVDGKTVASYLDLLVDLLLVRRLEPWHANVGKRLVKSPRVYVRDSGITHTLLGLATQEDVRGHPVAGASWEEFVIEGLTAAGTLSNFYRTAAGAEIDLLLTPPGQRLWGIEIKAQPDAKGGKRACEDLIPEQRFVVFPGSEHFPLQHGVEAVPLQDLGRAVLD</sequence>
<organism evidence="3 4">
    <name type="scientific">Mesorhizobium cantuariense</name>
    <dbReference type="NCBI Taxonomy" id="1300275"/>
    <lineage>
        <taxon>Bacteria</taxon>
        <taxon>Pseudomonadati</taxon>
        <taxon>Pseudomonadota</taxon>
        <taxon>Alphaproteobacteria</taxon>
        <taxon>Hyphomicrobiales</taxon>
        <taxon>Phyllobacteriaceae</taxon>
        <taxon>Mesorhizobium</taxon>
    </lineage>
</organism>
<dbReference type="InterPro" id="IPR025420">
    <property type="entry name" value="DUF4143"/>
</dbReference>
<dbReference type="EMBL" id="JBHRVD010000001">
    <property type="protein sequence ID" value="MFC3320379.1"/>
    <property type="molecule type" value="Genomic_DNA"/>
</dbReference>
<evidence type="ECO:0000256" key="1">
    <source>
        <dbReference type="SAM" id="MobiDB-lite"/>
    </source>
</evidence>
<dbReference type="Pfam" id="PF13635">
    <property type="entry name" value="DUF4143"/>
    <property type="match status" value="1"/>
</dbReference>
<dbReference type="RefSeq" id="WP_378918467.1">
    <property type="nucleotide sequence ID" value="NZ_JBHRVD010000001.1"/>
</dbReference>
<accession>A0ABV7MGD5</accession>
<dbReference type="PANTHER" id="PTHR43566">
    <property type="entry name" value="CONSERVED PROTEIN"/>
    <property type="match status" value="1"/>
</dbReference>
<proteinExistence type="predicted"/>
<reference evidence="4" key="1">
    <citation type="journal article" date="2019" name="Int. J. Syst. Evol. Microbiol.">
        <title>The Global Catalogue of Microorganisms (GCM) 10K type strain sequencing project: providing services to taxonomists for standard genome sequencing and annotation.</title>
        <authorList>
            <consortium name="The Broad Institute Genomics Platform"/>
            <consortium name="The Broad Institute Genome Sequencing Center for Infectious Disease"/>
            <person name="Wu L."/>
            <person name="Ma J."/>
        </authorList>
    </citation>
    <scope>NUCLEOTIDE SEQUENCE [LARGE SCALE GENOMIC DNA]</scope>
    <source>
        <strain evidence="4">ICMP 19515</strain>
    </source>
</reference>
<evidence type="ECO:0000313" key="3">
    <source>
        <dbReference type="EMBL" id="MFC3320379.1"/>
    </source>
</evidence>
<keyword evidence="4" id="KW-1185">Reference proteome</keyword>
<name>A0ABV7MGD5_9HYPH</name>
<dbReference type="PANTHER" id="PTHR43566:SF2">
    <property type="entry name" value="DUF4143 DOMAIN-CONTAINING PROTEIN"/>
    <property type="match status" value="1"/>
</dbReference>
<evidence type="ECO:0000313" key="4">
    <source>
        <dbReference type="Proteomes" id="UP001595648"/>
    </source>
</evidence>
<gene>
    <name evidence="3" type="ORF">ACFOJ9_00490</name>
</gene>